<dbReference type="InterPro" id="IPR005809">
    <property type="entry name" value="Succ_CoA_ligase-like_bsu"/>
</dbReference>
<dbReference type="InterPro" id="IPR016102">
    <property type="entry name" value="Succinyl-CoA_synth-like"/>
</dbReference>
<dbReference type="FunFam" id="3.30.470.20:FF:000002">
    <property type="entry name" value="Succinate--CoA ligase [ADP-forming] subunit beta"/>
    <property type="match status" value="1"/>
</dbReference>
<feature type="binding site" evidence="6">
    <location>
        <position position="44"/>
    </location>
    <ligand>
        <name>ATP</name>
        <dbReference type="ChEBI" id="CHEBI:30616"/>
    </ligand>
</feature>
<evidence type="ECO:0000313" key="9">
    <source>
        <dbReference type="EMBL" id="SNQ60376.1"/>
    </source>
</evidence>
<dbReference type="NCBIfam" id="TIGR01016">
    <property type="entry name" value="sucCoAbeta"/>
    <property type="match status" value="1"/>
</dbReference>
<comment type="pathway">
    <text evidence="6">Carbohydrate metabolism; tricarboxylic acid cycle; succinate from succinyl-CoA (ligase route): step 1/1.</text>
</comment>
<dbReference type="Gene3D" id="3.30.1490.20">
    <property type="entry name" value="ATP-grasp fold, A domain"/>
    <property type="match status" value="1"/>
</dbReference>
<dbReference type="GO" id="GO:0000287">
    <property type="term" value="F:magnesium ion binding"/>
    <property type="evidence" value="ECO:0007669"/>
    <property type="project" value="UniProtKB-UniRule"/>
</dbReference>
<comment type="cofactor">
    <cofactor evidence="6">
        <name>Mg(2+)</name>
        <dbReference type="ChEBI" id="CHEBI:18420"/>
    </cofactor>
    <text evidence="6">Binds 1 Mg(2+) ion per subunit.</text>
</comment>
<feature type="binding site" evidence="6">
    <location>
        <position position="90"/>
    </location>
    <ligand>
        <name>ATP</name>
        <dbReference type="ChEBI" id="CHEBI:30616"/>
    </ligand>
</feature>
<dbReference type="GO" id="GO:0005524">
    <property type="term" value="F:ATP binding"/>
    <property type="evidence" value="ECO:0007669"/>
    <property type="project" value="UniProtKB-UniRule"/>
</dbReference>
<keyword evidence="1 6" id="KW-0816">Tricarboxylic acid cycle</keyword>
<comment type="similarity">
    <text evidence="6">Belongs to the succinate/malate CoA ligase beta subunit family.</text>
</comment>
<feature type="binding site" evidence="6">
    <location>
        <begin position="51"/>
        <end position="53"/>
    </location>
    <ligand>
        <name>ATP</name>
        <dbReference type="ChEBI" id="CHEBI:30616"/>
    </ligand>
</feature>
<feature type="domain" description="ATP-grasp" evidence="8">
    <location>
        <begin position="9"/>
        <end position="217"/>
    </location>
</feature>
<comment type="catalytic activity">
    <reaction evidence="6">
        <text>succinate + ATP + CoA = succinyl-CoA + ADP + phosphate</text>
        <dbReference type="Rhea" id="RHEA:17661"/>
        <dbReference type="ChEBI" id="CHEBI:30031"/>
        <dbReference type="ChEBI" id="CHEBI:30616"/>
        <dbReference type="ChEBI" id="CHEBI:43474"/>
        <dbReference type="ChEBI" id="CHEBI:57287"/>
        <dbReference type="ChEBI" id="CHEBI:57292"/>
        <dbReference type="ChEBI" id="CHEBI:456216"/>
        <dbReference type="EC" id="6.2.1.5"/>
    </reaction>
</comment>
<dbReference type="InterPro" id="IPR013650">
    <property type="entry name" value="ATP-grasp_succ-CoA_synth-type"/>
</dbReference>
<accession>A0A284VM66</accession>
<reference evidence="10" key="1">
    <citation type="submission" date="2017-06" db="EMBL/GenBank/DDBJ databases">
        <authorList>
            <person name="Cremers G."/>
        </authorList>
    </citation>
    <scope>NUCLEOTIDE SEQUENCE [LARGE SCALE GENOMIC DNA]</scope>
</reference>
<feature type="binding site" evidence="6">
    <location>
        <position position="201"/>
    </location>
    <ligand>
        <name>Mg(2+)</name>
        <dbReference type="ChEBI" id="CHEBI:18420"/>
    </ligand>
</feature>
<dbReference type="SUPFAM" id="SSF56059">
    <property type="entry name" value="Glutathione synthetase ATP-binding domain-like"/>
    <property type="match status" value="1"/>
</dbReference>
<evidence type="ECO:0000256" key="4">
    <source>
        <dbReference type="ARBA" id="ARBA00022741"/>
    </source>
</evidence>
<gene>
    <name evidence="6 9" type="primary">sucC</name>
    <name evidence="9" type="ORF">MNV_180008</name>
</gene>
<evidence type="ECO:0000256" key="3">
    <source>
        <dbReference type="ARBA" id="ARBA00022723"/>
    </source>
</evidence>
<dbReference type="Gene3D" id="3.40.50.261">
    <property type="entry name" value="Succinyl-CoA synthetase domains"/>
    <property type="match status" value="1"/>
</dbReference>
<dbReference type="STRING" id="1392998.ANME2D_00757"/>
<keyword evidence="4 6" id="KW-0547">Nucleotide-binding</keyword>
<dbReference type="NCBIfam" id="NF001913">
    <property type="entry name" value="PRK00696.1"/>
    <property type="match status" value="1"/>
</dbReference>
<dbReference type="SUPFAM" id="SSF52210">
    <property type="entry name" value="Succinyl-CoA synthetase domains"/>
    <property type="match status" value="1"/>
</dbReference>
<dbReference type="PIRSF" id="PIRSF001554">
    <property type="entry name" value="SucCS_beta"/>
    <property type="match status" value="1"/>
</dbReference>
<feature type="binding site" evidence="6">
    <location>
        <position position="188"/>
    </location>
    <ligand>
        <name>Mg(2+)</name>
        <dbReference type="ChEBI" id="CHEBI:18420"/>
    </ligand>
</feature>
<dbReference type="RefSeq" id="WP_096204711.1">
    <property type="nucleotide sequence ID" value="NZ_FZMP01000090.1"/>
</dbReference>
<keyword evidence="10" id="KW-1185">Reference proteome</keyword>
<dbReference type="Pfam" id="PF08442">
    <property type="entry name" value="ATP-grasp_2"/>
    <property type="match status" value="1"/>
</dbReference>
<evidence type="ECO:0000256" key="1">
    <source>
        <dbReference type="ARBA" id="ARBA00022532"/>
    </source>
</evidence>
<feature type="binding site" evidence="6">
    <location>
        <position position="98"/>
    </location>
    <ligand>
        <name>ATP</name>
        <dbReference type="ChEBI" id="CHEBI:30616"/>
    </ligand>
</feature>
<name>A0A284VM66_9EURY</name>
<keyword evidence="6 7" id="KW-0067">ATP-binding</keyword>
<evidence type="ECO:0000256" key="2">
    <source>
        <dbReference type="ARBA" id="ARBA00022598"/>
    </source>
</evidence>
<evidence type="ECO:0000256" key="5">
    <source>
        <dbReference type="ARBA" id="ARBA00022842"/>
    </source>
</evidence>
<dbReference type="GO" id="GO:0004776">
    <property type="term" value="F:succinate-CoA ligase (GDP-forming) activity"/>
    <property type="evidence" value="ECO:0007669"/>
    <property type="project" value="RHEA"/>
</dbReference>
<dbReference type="AlphaFoldDB" id="A0A284VM66"/>
<feature type="binding site" evidence="6">
    <location>
        <position position="93"/>
    </location>
    <ligand>
        <name>ATP</name>
        <dbReference type="ChEBI" id="CHEBI:30616"/>
    </ligand>
</feature>
<dbReference type="PANTHER" id="PTHR11815:SF10">
    <property type="entry name" value="SUCCINATE--COA LIGASE [GDP-FORMING] SUBUNIT BETA, MITOCHONDRIAL"/>
    <property type="match status" value="1"/>
</dbReference>
<dbReference type="EMBL" id="FZMP01000090">
    <property type="protein sequence ID" value="SNQ60376.1"/>
    <property type="molecule type" value="Genomic_DNA"/>
</dbReference>
<comment type="subunit">
    <text evidence="6">Heterotetramer of two alpha and two beta subunits.</text>
</comment>
<evidence type="ECO:0000256" key="6">
    <source>
        <dbReference type="HAMAP-Rule" id="MF_00558"/>
    </source>
</evidence>
<dbReference type="InterPro" id="IPR011761">
    <property type="entry name" value="ATP-grasp"/>
</dbReference>
<protein>
    <recommendedName>
        <fullName evidence="6">Succinate--CoA ligase [ADP-forming] subunit beta</fullName>
        <ecNumber evidence="6">6.2.1.5</ecNumber>
    </recommendedName>
    <alternativeName>
        <fullName evidence="6">Succinyl-CoA synthetase subunit beta</fullName>
        <shortName evidence="6">SCS-beta</shortName>
    </alternativeName>
</protein>
<comment type="caution">
    <text evidence="6">Lacks conserved residue(s) required for the propagation of feature annotation.</text>
</comment>
<dbReference type="InterPro" id="IPR013815">
    <property type="entry name" value="ATP_grasp_subdomain_1"/>
</dbReference>
<keyword evidence="5 6" id="KW-0460">Magnesium</keyword>
<keyword evidence="3 6" id="KW-0479">Metal-binding</keyword>
<dbReference type="HAMAP" id="MF_00558">
    <property type="entry name" value="Succ_CoA_beta"/>
    <property type="match status" value="1"/>
</dbReference>
<dbReference type="EC" id="6.2.1.5" evidence="6"/>
<sequence length="368" mass="40202">MMLYEHAAKEIFSRYSIPVPEGRLITRADDAGAAARKLGSVVVKAQVTAGGRGKAGGILTAETPDEAVKDAQRILGMSIKGMPVKKVLIEEYKKPDKEMYLGITIDRKARRPIIMASTEGGVDIEETARSNPEKIFRVHINPLTGLHEYQARRVAYFLGRESSAQIVDVVKKLYRVFTNNDCTLAEINPLAQTGGAIIALDAKMILDDNALFRQQFEEEEEDTLTGLAKKHGMSYVALEGDIGCIVNGAGLAMATLDMIKQYGSEPANFMDVRAGASEEQVKTALRIVSSNKNVKTILINIFGGLTKCDEVARAIIDVSPEIKVPFVVRLAGTNEDEGRAMLERLGITFASSTEEAARKVIELGHTYR</sequence>
<proteinExistence type="inferred from homology"/>
<feature type="binding site" evidence="6">
    <location>
        <position position="247"/>
    </location>
    <ligand>
        <name>substrate</name>
        <note>ligand shared with subunit alpha</note>
    </ligand>
</feature>
<dbReference type="PANTHER" id="PTHR11815">
    <property type="entry name" value="SUCCINYL-COA SYNTHETASE BETA CHAIN"/>
    <property type="match status" value="1"/>
</dbReference>
<dbReference type="PROSITE" id="PS50975">
    <property type="entry name" value="ATP_GRASP"/>
    <property type="match status" value="1"/>
</dbReference>
<evidence type="ECO:0000256" key="7">
    <source>
        <dbReference type="PROSITE-ProRule" id="PRU00409"/>
    </source>
</evidence>
<dbReference type="GO" id="GO:0006099">
    <property type="term" value="P:tricarboxylic acid cycle"/>
    <property type="evidence" value="ECO:0007669"/>
    <property type="project" value="UniProtKB-UniRule"/>
</dbReference>
<comment type="catalytic activity">
    <reaction evidence="6">
        <text>GTP + succinate + CoA = succinyl-CoA + GDP + phosphate</text>
        <dbReference type="Rhea" id="RHEA:22120"/>
        <dbReference type="ChEBI" id="CHEBI:30031"/>
        <dbReference type="ChEBI" id="CHEBI:37565"/>
        <dbReference type="ChEBI" id="CHEBI:43474"/>
        <dbReference type="ChEBI" id="CHEBI:57287"/>
        <dbReference type="ChEBI" id="CHEBI:57292"/>
        <dbReference type="ChEBI" id="CHEBI:58189"/>
    </reaction>
</comment>
<evidence type="ECO:0000259" key="8">
    <source>
        <dbReference type="PROSITE" id="PS50975"/>
    </source>
</evidence>
<dbReference type="InterPro" id="IPR005811">
    <property type="entry name" value="SUCC_ACL_C"/>
</dbReference>
<organism evidence="9 10">
    <name type="scientific">Candidatus Methanoperedens nitratireducens</name>
    <dbReference type="NCBI Taxonomy" id="1392998"/>
    <lineage>
        <taxon>Archaea</taxon>
        <taxon>Methanobacteriati</taxon>
        <taxon>Methanobacteriota</taxon>
        <taxon>Stenosarchaea group</taxon>
        <taxon>Methanomicrobia</taxon>
        <taxon>Methanosarcinales</taxon>
        <taxon>ANME-2 cluster</taxon>
        <taxon>Candidatus Methanoperedentaceae</taxon>
        <taxon>Candidatus Methanoperedens</taxon>
    </lineage>
</organism>
<dbReference type="FunFam" id="3.40.50.261:FF:000001">
    <property type="entry name" value="Succinate--CoA ligase [ADP-forming] subunit beta"/>
    <property type="match status" value="1"/>
</dbReference>
<keyword evidence="2 6" id="KW-0436">Ligase</keyword>
<evidence type="ECO:0000313" key="10">
    <source>
        <dbReference type="Proteomes" id="UP000218615"/>
    </source>
</evidence>
<dbReference type="Gene3D" id="3.30.470.20">
    <property type="entry name" value="ATP-grasp fold, B domain"/>
    <property type="match status" value="1"/>
</dbReference>
<dbReference type="Pfam" id="PF00549">
    <property type="entry name" value="Ligase_CoA"/>
    <property type="match status" value="1"/>
</dbReference>
<comment type="function">
    <text evidence="6">Succinyl-CoA synthetase functions in the citric acid cycle (TCA), coupling the hydrolysis of succinyl-CoA to the synthesis of either ATP or GTP and thus represents the only step of substrate-level phosphorylation in the TCA. The beta subunit provides nucleotide specificity of the enzyme and binds the substrate succinate, while the binding sites for coenzyme A and phosphate are found in the alpha subunit.</text>
</comment>
<dbReference type="UniPathway" id="UPA00223">
    <property type="reaction ID" value="UER00999"/>
</dbReference>
<dbReference type="GO" id="GO:0042709">
    <property type="term" value="C:succinate-CoA ligase complex"/>
    <property type="evidence" value="ECO:0007669"/>
    <property type="project" value="TreeGrafter"/>
</dbReference>
<dbReference type="OrthoDB" id="146449at2157"/>
<dbReference type="GO" id="GO:0004775">
    <property type="term" value="F:succinate-CoA ligase (ADP-forming) activity"/>
    <property type="evidence" value="ECO:0007669"/>
    <property type="project" value="UniProtKB-UniRule"/>
</dbReference>
<dbReference type="GO" id="GO:0006104">
    <property type="term" value="P:succinyl-CoA metabolic process"/>
    <property type="evidence" value="ECO:0007669"/>
    <property type="project" value="TreeGrafter"/>
</dbReference>
<dbReference type="Proteomes" id="UP000218615">
    <property type="component" value="Unassembled WGS sequence"/>
</dbReference>